<protein>
    <submittedName>
        <fullName evidence="1">Nucleosidase</fullName>
    </submittedName>
</protein>
<dbReference type="Proteomes" id="UP000036867">
    <property type="component" value="Unassembled WGS sequence"/>
</dbReference>
<organism evidence="1 2">
    <name type="scientific">Viridibacillus arvi</name>
    <dbReference type="NCBI Taxonomy" id="263475"/>
    <lineage>
        <taxon>Bacteria</taxon>
        <taxon>Bacillati</taxon>
        <taxon>Bacillota</taxon>
        <taxon>Bacilli</taxon>
        <taxon>Bacillales</taxon>
        <taxon>Caryophanaceae</taxon>
        <taxon>Viridibacillus</taxon>
    </lineage>
</organism>
<sequence length="213" mass="24263">MKQAIIFDMDGTLFQTNLILEPALAATFDILRANGSWNEETPINKYREIMGVPLPVVWETLCPQHSSEMREKNNEIFHEKTINLIKDKQGDLYPHAELVLETLSLKYDLYIASNGQASYLQSIVDTYDLHRFFKKVYSIQTIPSGHKSDLVKKILLENKIEKGIVVGDRLSDILAAKDNELFSIGVNFDFAQATELEKADKVIDDLKELMTIV</sequence>
<evidence type="ECO:0000313" key="2">
    <source>
        <dbReference type="Proteomes" id="UP000036867"/>
    </source>
</evidence>
<dbReference type="STRING" id="263475.AMD00_05275"/>
<dbReference type="EMBL" id="LILB01000001">
    <property type="protein sequence ID" value="KOO51847.1"/>
    <property type="molecule type" value="Genomic_DNA"/>
</dbReference>
<accession>A0A0M0LLQ6</accession>
<dbReference type="InterPro" id="IPR050155">
    <property type="entry name" value="HAD-like_hydrolase_sf"/>
</dbReference>
<gene>
    <name evidence="1" type="ORF">AMD00_05275</name>
</gene>
<dbReference type="OrthoDB" id="9792518at2"/>
<dbReference type="PANTHER" id="PTHR43434">
    <property type="entry name" value="PHOSPHOGLYCOLATE PHOSPHATASE"/>
    <property type="match status" value="1"/>
</dbReference>
<reference evidence="2" key="1">
    <citation type="submission" date="2015-08" db="EMBL/GenBank/DDBJ databases">
        <title>Fjat-10028 dsm 16317.</title>
        <authorList>
            <person name="Liu B."/>
            <person name="Wang J."/>
            <person name="Zhu Y."/>
            <person name="Liu G."/>
            <person name="Chen Q."/>
            <person name="Chen Z."/>
            <person name="Lan J."/>
            <person name="Che J."/>
            <person name="Ge C."/>
            <person name="Shi H."/>
            <person name="Pan Z."/>
            <person name="Liu X."/>
        </authorList>
    </citation>
    <scope>NUCLEOTIDE SEQUENCE [LARGE SCALE GENOMIC DNA]</scope>
    <source>
        <strain evidence="2">DSM 16317</strain>
    </source>
</reference>
<dbReference type="PATRIC" id="fig|263475.3.peg.1469"/>
<proteinExistence type="predicted"/>
<dbReference type="Gene3D" id="1.10.150.240">
    <property type="entry name" value="Putative phosphatase, domain 2"/>
    <property type="match status" value="1"/>
</dbReference>
<name>A0A0M0LLQ6_9BACL</name>
<dbReference type="PANTHER" id="PTHR43434:SF1">
    <property type="entry name" value="PHOSPHOGLYCOLATE PHOSPHATASE"/>
    <property type="match status" value="1"/>
</dbReference>
<dbReference type="AlphaFoldDB" id="A0A0M0LLQ6"/>
<dbReference type="InterPro" id="IPR023198">
    <property type="entry name" value="PGP-like_dom2"/>
</dbReference>
<dbReference type="Pfam" id="PF13419">
    <property type="entry name" value="HAD_2"/>
    <property type="match status" value="1"/>
</dbReference>
<dbReference type="Gene3D" id="3.40.50.1000">
    <property type="entry name" value="HAD superfamily/HAD-like"/>
    <property type="match status" value="1"/>
</dbReference>
<dbReference type="GO" id="GO:0006281">
    <property type="term" value="P:DNA repair"/>
    <property type="evidence" value="ECO:0007669"/>
    <property type="project" value="TreeGrafter"/>
</dbReference>
<comment type="caution">
    <text evidence="1">The sequence shown here is derived from an EMBL/GenBank/DDBJ whole genome shotgun (WGS) entry which is preliminary data.</text>
</comment>
<dbReference type="InterPro" id="IPR041492">
    <property type="entry name" value="HAD_2"/>
</dbReference>
<dbReference type="SUPFAM" id="SSF56784">
    <property type="entry name" value="HAD-like"/>
    <property type="match status" value="1"/>
</dbReference>
<dbReference type="RefSeq" id="WP_053416011.1">
    <property type="nucleotide sequence ID" value="NZ_LILB01000001.1"/>
</dbReference>
<dbReference type="GeneID" id="301135513"/>
<keyword evidence="2" id="KW-1185">Reference proteome</keyword>
<evidence type="ECO:0000313" key="1">
    <source>
        <dbReference type="EMBL" id="KOO51847.1"/>
    </source>
</evidence>
<dbReference type="InterPro" id="IPR036412">
    <property type="entry name" value="HAD-like_sf"/>
</dbReference>
<dbReference type="InterPro" id="IPR023214">
    <property type="entry name" value="HAD_sf"/>
</dbReference>
<dbReference type="GO" id="GO:0008967">
    <property type="term" value="F:phosphoglycolate phosphatase activity"/>
    <property type="evidence" value="ECO:0007669"/>
    <property type="project" value="TreeGrafter"/>
</dbReference>